<dbReference type="OMA" id="DEPINHK"/>
<evidence type="ECO:0000313" key="2">
    <source>
        <dbReference type="EMBL" id="KYQ94099.1"/>
    </source>
</evidence>
<feature type="compositionally biased region" description="Basic residues" evidence="1">
    <location>
        <begin position="9"/>
        <end position="29"/>
    </location>
</feature>
<dbReference type="FunCoup" id="A0A151ZJL8">
    <property type="interactions" value="371"/>
</dbReference>
<evidence type="ECO:0000256" key="1">
    <source>
        <dbReference type="SAM" id="MobiDB-lite"/>
    </source>
</evidence>
<reference evidence="2 3" key="1">
    <citation type="submission" date="2015-12" db="EMBL/GenBank/DDBJ databases">
        <title>Dictyostelia acquired genes for synthesis and detection of signals that induce cell-type specialization by lateral gene transfer from prokaryotes.</title>
        <authorList>
            <person name="Gloeckner G."/>
            <person name="Schaap P."/>
        </authorList>
    </citation>
    <scope>NUCLEOTIDE SEQUENCE [LARGE SCALE GENOMIC DNA]</scope>
    <source>
        <strain evidence="2 3">TK</strain>
    </source>
</reference>
<feature type="region of interest" description="Disordered" evidence="1">
    <location>
        <begin position="1"/>
        <end position="77"/>
    </location>
</feature>
<dbReference type="GO" id="GO:0016787">
    <property type="term" value="F:hydrolase activity"/>
    <property type="evidence" value="ECO:0007669"/>
    <property type="project" value="UniProtKB-KW"/>
</dbReference>
<feature type="compositionally biased region" description="Polar residues" evidence="1">
    <location>
        <begin position="180"/>
        <end position="195"/>
    </location>
</feature>
<dbReference type="OrthoDB" id="21160at2759"/>
<feature type="region of interest" description="Disordered" evidence="1">
    <location>
        <begin position="167"/>
        <end position="236"/>
    </location>
</feature>
<dbReference type="AlphaFoldDB" id="A0A151ZJL8"/>
<feature type="compositionally biased region" description="Basic and acidic residues" evidence="1">
    <location>
        <begin position="30"/>
        <end position="50"/>
    </location>
</feature>
<gene>
    <name evidence="2" type="ORF">DLAC_04379</name>
</gene>
<feature type="compositionally biased region" description="Acidic residues" evidence="1">
    <location>
        <begin position="226"/>
        <end position="236"/>
    </location>
</feature>
<comment type="caution">
    <text evidence="2">The sequence shown here is derived from an EMBL/GenBank/DDBJ whole genome shotgun (WGS) entry which is preliminary data.</text>
</comment>
<dbReference type="Proteomes" id="UP000076078">
    <property type="component" value="Unassembled WGS sequence"/>
</dbReference>
<feature type="compositionally biased region" description="Low complexity" evidence="1">
    <location>
        <begin position="201"/>
        <end position="217"/>
    </location>
</feature>
<dbReference type="InParanoid" id="A0A151ZJL8"/>
<keyword evidence="3" id="KW-1185">Reference proteome</keyword>
<protein>
    <submittedName>
        <fullName evidence="2">Putative glycoside hydrolase</fullName>
    </submittedName>
</protein>
<proteinExistence type="predicted"/>
<sequence length="236" mass="27844">MSEPINHKQLAKASHKGSHKNSFKDKKKYKKEEYEQKKKERLEQSQREQDPNFQSYSDEEEEQIDQSKKHHRSKYSKRLLVQKEYNSVEELEYYDSHSQLNMQDLLDSKVDFIPKFDKENEEQDIESKQTQNSINVGEIEKLLLSFPIYKRLNINQEYFKNVELSQQTGMKKVQRKSNKHLQTSNTKSQPTQTNSTKKENPTPVTTQSPPPTTSTSTEVKKKADNENLEDWLDSII</sequence>
<organism evidence="2 3">
    <name type="scientific">Tieghemostelium lacteum</name>
    <name type="common">Slime mold</name>
    <name type="synonym">Dictyostelium lacteum</name>
    <dbReference type="NCBI Taxonomy" id="361077"/>
    <lineage>
        <taxon>Eukaryota</taxon>
        <taxon>Amoebozoa</taxon>
        <taxon>Evosea</taxon>
        <taxon>Eumycetozoa</taxon>
        <taxon>Dictyostelia</taxon>
        <taxon>Dictyosteliales</taxon>
        <taxon>Raperosteliaceae</taxon>
        <taxon>Tieghemostelium</taxon>
    </lineage>
</organism>
<dbReference type="EMBL" id="LODT01000022">
    <property type="protein sequence ID" value="KYQ94099.1"/>
    <property type="molecule type" value="Genomic_DNA"/>
</dbReference>
<accession>A0A151ZJL8</accession>
<evidence type="ECO:0000313" key="3">
    <source>
        <dbReference type="Proteomes" id="UP000076078"/>
    </source>
</evidence>
<name>A0A151ZJL8_TIELA</name>
<keyword evidence="2" id="KW-0378">Hydrolase</keyword>
<feature type="compositionally biased region" description="Basic residues" evidence="1">
    <location>
        <begin position="68"/>
        <end position="77"/>
    </location>
</feature>